<dbReference type="AlphaFoldDB" id="A0A3M2ZXU2"/>
<evidence type="ECO:0000313" key="2">
    <source>
        <dbReference type="Proteomes" id="UP001206018"/>
    </source>
</evidence>
<comment type="caution">
    <text evidence="1">The sequence shown here is derived from an EMBL/GenBank/DDBJ whole genome shotgun (WGS) entry which is preliminary data.</text>
</comment>
<dbReference type="RefSeq" id="WP_031598386.1">
    <property type="nucleotide sequence ID" value="NZ_JANAKN010000142.1"/>
</dbReference>
<dbReference type="EMBL" id="JANAKN010000142">
    <property type="protein sequence ID" value="MCQ3024188.1"/>
    <property type="molecule type" value="Genomic_DNA"/>
</dbReference>
<sequence length="78" mass="8676">MDFSLRPGEPTPPLFEPCAQLIFHMIDGRSHPLTLIAGGHWLKYDGSAWTIDADEHATEEELTAILVEADGITTWWGV</sequence>
<accession>A0A3M2ZXU2</accession>
<organism evidence="1 2">
    <name type="scientific">Pseudomonas savastanoi</name>
    <name type="common">Pseudomonas syringae pv. savastanoi</name>
    <dbReference type="NCBI Taxonomy" id="29438"/>
    <lineage>
        <taxon>Bacteria</taxon>
        <taxon>Pseudomonadati</taxon>
        <taxon>Pseudomonadota</taxon>
        <taxon>Gammaproteobacteria</taxon>
        <taxon>Pseudomonadales</taxon>
        <taxon>Pseudomonadaceae</taxon>
        <taxon>Pseudomonas</taxon>
    </lineage>
</organism>
<protein>
    <submittedName>
        <fullName evidence="1">Uncharacterized protein</fullName>
    </submittedName>
</protein>
<reference evidence="1" key="1">
    <citation type="submission" date="2022-07" db="EMBL/GenBank/DDBJ databases">
        <title>The diversity of lipopeptides in the P. syringae complex parallels phylogeny and sheds light on structural diversification during evolutionary history.</title>
        <authorList>
            <person name="Bricout A."/>
            <person name="Morris C.E."/>
            <person name="Chandeysson C."/>
            <person name="Duban M."/>
            <person name="Boistel C."/>
            <person name="Chataigne G."/>
            <person name="Lecouturier D."/>
            <person name="Jacques P."/>
            <person name="Leclere V."/>
            <person name="Rochex A."/>
        </authorList>
    </citation>
    <scope>NUCLEOTIDE SEQUENCE</scope>
    <source>
        <strain evidence="1">LYR0002</strain>
    </source>
</reference>
<dbReference type="Proteomes" id="UP001206018">
    <property type="component" value="Unassembled WGS sequence"/>
</dbReference>
<name>A0A3M2ZXU2_PSESS</name>
<proteinExistence type="predicted"/>
<gene>
    <name evidence="1" type="ORF">NLO85_27585</name>
</gene>
<evidence type="ECO:0000313" key="1">
    <source>
        <dbReference type="EMBL" id="MCQ3024188.1"/>
    </source>
</evidence>